<dbReference type="PhylomeDB" id="E9H8L8"/>
<keyword evidence="4" id="KW-0496">Mitochondrion</keyword>
<protein>
    <recommendedName>
        <fullName evidence="6">Large ribosomal subunit protein uL18m</fullName>
    </recommendedName>
    <alternativeName>
        <fullName evidence="7">39S ribosomal protein L18, mitochondrial</fullName>
    </alternativeName>
</protein>
<keyword evidence="5" id="KW-0687">Ribonucleoprotein</keyword>
<dbReference type="GO" id="GO:0005739">
    <property type="term" value="C:mitochondrion"/>
    <property type="evidence" value="ECO:0000318"/>
    <property type="project" value="GO_Central"/>
</dbReference>
<dbReference type="InParanoid" id="E9H8L8"/>
<dbReference type="GO" id="GO:0006412">
    <property type="term" value="P:translation"/>
    <property type="evidence" value="ECO:0007669"/>
    <property type="project" value="InterPro"/>
</dbReference>
<dbReference type="GO" id="GO:0003735">
    <property type="term" value="F:structural constituent of ribosome"/>
    <property type="evidence" value="ECO:0007669"/>
    <property type="project" value="InterPro"/>
</dbReference>
<dbReference type="GO" id="GO:0005743">
    <property type="term" value="C:mitochondrial inner membrane"/>
    <property type="evidence" value="ECO:0007669"/>
    <property type="project" value="UniProtKB-ARBA"/>
</dbReference>
<evidence type="ECO:0000256" key="6">
    <source>
        <dbReference type="ARBA" id="ARBA00069051"/>
    </source>
</evidence>
<dbReference type="GO" id="GO:1990904">
    <property type="term" value="C:ribonucleoprotein complex"/>
    <property type="evidence" value="ECO:0007669"/>
    <property type="project" value="UniProtKB-KW"/>
</dbReference>
<comment type="similarity">
    <text evidence="2">Belongs to the universal ribosomal protein uL18 family.</text>
</comment>
<dbReference type="PANTHER" id="PTHR12899">
    <property type="entry name" value="39S RIBOSOMAL PROTEIN L18, MITOCHONDRIAL"/>
    <property type="match status" value="1"/>
</dbReference>
<name>E9H8L8_DAPPU</name>
<evidence type="ECO:0000313" key="9">
    <source>
        <dbReference type="EMBL" id="EFX71840.1"/>
    </source>
</evidence>
<dbReference type="STRING" id="6669.E9H8L8"/>
<reference evidence="9 10" key="1">
    <citation type="journal article" date="2011" name="Science">
        <title>The ecoresponsive genome of Daphnia pulex.</title>
        <authorList>
            <person name="Colbourne J.K."/>
            <person name="Pfrender M.E."/>
            <person name="Gilbert D."/>
            <person name="Thomas W.K."/>
            <person name="Tucker A."/>
            <person name="Oakley T.H."/>
            <person name="Tokishita S."/>
            <person name="Aerts A."/>
            <person name="Arnold G.J."/>
            <person name="Basu M.K."/>
            <person name="Bauer D.J."/>
            <person name="Caceres C.E."/>
            <person name="Carmel L."/>
            <person name="Casola C."/>
            <person name="Choi J.H."/>
            <person name="Detter J.C."/>
            <person name="Dong Q."/>
            <person name="Dusheyko S."/>
            <person name="Eads B.D."/>
            <person name="Frohlich T."/>
            <person name="Geiler-Samerotte K.A."/>
            <person name="Gerlach D."/>
            <person name="Hatcher P."/>
            <person name="Jogdeo S."/>
            <person name="Krijgsveld J."/>
            <person name="Kriventseva E.V."/>
            <person name="Kultz D."/>
            <person name="Laforsch C."/>
            <person name="Lindquist E."/>
            <person name="Lopez J."/>
            <person name="Manak J.R."/>
            <person name="Muller J."/>
            <person name="Pangilinan J."/>
            <person name="Patwardhan R.P."/>
            <person name="Pitluck S."/>
            <person name="Pritham E.J."/>
            <person name="Rechtsteiner A."/>
            <person name="Rho M."/>
            <person name="Rogozin I.B."/>
            <person name="Sakarya O."/>
            <person name="Salamov A."/>
            <person name="Schaack S."/>
            <person name="Shapiro H."/>
            <person name="Shiga Y."/>
            <person name="Skalitzky C."/>
            <person name="Smith Z."/>
            <person name="Souvorov A."/>
            <person name="Sung W."/>
            <person name="Tang Z."/>
            <person name="Tsuchiya D."/>
            <person name="Tu H."/>
            <person name="Vos H."/>
            <person name="Wang M."/>
            <person name="Wolf Y.I."/>
            <person name="Yamagata H."/>
            <person name="Yamada T."/>
            <person name="Ye Y."/>
            <person name="Shaw J.R."/>
            <person name="Andrews J."/>
            <person name="Crease T.J."/>
            <person name="Tang H."/>
            <person name="Lucas S.M."/>
            <person name="Robertson H.M."/>
            <person name="Bork P."/>
            <person name="Koonin E.V."/>
            <person name="Zdobnov E.M."/>
            <person name="Grigoriev I.V."/>
            <person name="Lynch M."/>
            <person name="Boore J.L."/>
        </authorList>
    </citation>
    <scope>NUCLEOTIDE SEQUENCE [LARGE SCALE GENOMIC DNA]</scope>
</reference>
<dbReference type="EMBL" id="GL732605">
    <property type="protein sequence ID" value="EFX71840.1"/>
    <property type="molecule type" value="Genomic_DNA"/>
</dbReference>
<evidence type="ECO:0000256" key="3">
    <source>
        <dbReference type="ARBA" id="ARBA00022980"/>
    </source>
</evidence>
<evidence type="ECO:0000313" key="10">
    <source>
        <dbReference type="Proteomes" id="UP000000305"/>
    </source>
</evidence>
<dbReference type="InterPro" id="IPR005484">
    <property type="entry name" value="Ribosomal_uL18_bac/plant/anim"/>
</dbReference>
<dbReference type="Proteomes" id="UP000000305">
    <property type="component" value="Unassembled WGS sequence"/>
</dbReference>
<feature type="compositionally biased region" description="Basic and acidic residues" evidence="8">
    <location>
        <begin position="174"/>
        <end position="191"/>
    </location>
</feature>
<dbReference type="AlphaFoldDB" id="E9H8L8"/>
<dbReference type="InterPro" id="IPR036967">
    <property type="entry name" value="Ribosomal_uS11_sf"/>
</dbReference>
<comment type="subcellular location">
    <subcellularLocation>
        <location evidence="1">Mitochondrion</location>
    </subcellularLocation>
</comment>
<keyword evidence="10" id="KW-1185">Reference proteome</keyword>
<organism evidence="9 10">
    <name type="scientific">Daphnia pulex</name>
    <name type="common">Water flea</name>
    <dbReference type="NCBI Taxonomy" id="6669"/>
    <lineage>
        <taxon>Eukaryota</taxon>
        <taxon>Metazoa</taxon>
        <taxon>Ecdysozoa</taxon>
        <taxon>Arthropoda</taxon>
        <taxon>Crustacea</taxon>
        <taxon>Branchiopoda</taxon>
        <taxon>Diplostraca</taxon>
        <taxon>Cladocera</taxon>
        <taxon>Anomopoda</taxon>
        <taxon>Daphniidae</taxon>
        <taxon>Daphnia</taxon>
    </lineage>
</organism>
<keyword evidence="3" id="KW-0689">Ribosomal protein</keyword>
<gene>
    <name evidence="9" type="ORF">DAPPUDRAFT_308640</name>
</gene>
<dbReference type="KEGG" id="dpx:DAPPUDRAFT_308640"/>
<evidence type="ECO:0000256" key="1">
    <source>
        <dbReference type="ARBA" id="ARBA00004173"/>
    </source>
</evidence>
<dbReference type="OMA" id="TSEWAIK"/>
<dbReference type="InterPro" id="IPR057268">
    <property type="entry name" value="Ribosomal_L18"/>
</dbReference>
<dbReference type="CDD" id="cd00432">
    <property type="entry name" value="Ribosomal_L18_L5e"/>
    <property type="match status" value="1"/>
</dbReference>
<accession>E9H8L8</accession>
<feature type="region of interest" description="Disordered" evidence="8">
    <location>
        <begin position="171"/>
        <end position="191"/>
    </location>
</feature>
<dbReference type="GO" id="GO:0008097">
    <property type="term" value="F:5S rRNA binding"/>
    <property type="evidence" value="ECO:0000318"/>
    <property type="project" value="GO_Central"/>
</dbReference>
<dbReference type="Gene3D" id="3.30.420.80">
    <property type="entry name" value="Ribosomal protein S11"/>
    <property type="match status" value="1"/>
</dbReference>
<dbReference type="HOGENOM" id="CLU_108540_0_0_1"/>
<dbReference type="PANTHER" id="PTHR12899:SF3">
    <property type="entry name" value="LARGE RIBOSOMAL SUBUNIT PROTEIN UL18M"/>
    <property type="match status" value="1"/>
</dbReference>
<evidence type="ECO:0000256" key="8">
    <source>
        <dbReference type="SAM" id="MobiDB-lite"/>
    </source>
</evidence>
<dbReference type="GO" id="GO:0005840">
    <property type="term" value="C:ribosome"/>
    <property type="evidence" value="ECO:0007669"/>
    <property type="project" value="UniProtKB-KW"/>
</dbReference>
<evidence type="ECO:0000256" key="4">
    <source>
        <dbReference type="ARBA" id="ARBA00023128"/>
    </source>
</evidence>
<proteinExistence type="inferred from homology"/>
<dbReference type="OrthoDB" id="1932324at2759"/>
<sequence length="191" mass="22026">MLEARIRNASLFSLIKRTYSSGNEALLEGPNNSFLPFIYNRNPRNLERLRIAPKPSGYVLDKKPVNYWHRLVIEQSNKHWNAYIEHFEGSRVVTASTKEWAIKQFLRSTSDSVAAAIVGKVLAQRCLEFGLLEVNSDYDLKQTSPKITLVLRNIEEGGIALKEPEQFLPHRHWSREAKEDPTKVYEETQSK</sequence>
<evidence type="ECO:0000256" key="2">
    <source>
        <dbReference type="ARBA" id="ARBA00007116"/>
    </source>
</evidence>
<evidence type="ECO:0000256" key="5">
    <source>
        <dbReference type="ARBA" id="ARBA00023274"/>
    </source>
</evidence>
<dbReference type="SUPFAM" id="SSF53137">
    <property type="entry name" value="Translational machinery components"/>
    <property type="match status" value="1"/>
</dbReference>
<dbReference type="eggNOG" id="KOG3333">
    <property type="taxonomic scope" value="Eukaryota"/>
</dbReference>
<evidence type="ECO:0000256" key="7">
    <source>
        <dbReference type="ARBA" id="ARBA00082661"/>
    </source>
</evidence>
<dbReference type="FunCoup" id="E9H8L8">
    <property type="interactions" value="1409"/>
</dbReference>
<dbReference type="FunFam" id="3.30.420.80:FF:000005">
    <property type="entry name" value="39S ribosomal protein L18, mitochondrial"/>
    <property type="match status" value="1"/>
</dbReference>